<dbReference type="GO" id="GO:0003735">
    <property type="term" value="F:structural constituent of ribosome"/>
    <property type="evidence" value="ECO:0007669"/>
    <property type="project" value="InterPro"/>
</dbReference>
<comment type="similarity">
    <text evidence="1 6">Belongs to the universal ribosomal protein uS4 family.</text>
</comment>
<evidence type="ECO:0000256" key="3">
    <source>
        <dbReference type="ARBA" id="ARBA00022884"/>
    </source>
</evidence>
<dbReference type="InterPro" id="IPR036986">
    <property type="entry name" value="S4_RNA-bd_sf"/>
</dbReference>
<dbReference type="AlphaFoldDB" id="G1E780"/>
<dbReference type="PANTHER" id="PTHR11831">
    <property type="entry name" value="30S 40S RIBOSOMAL PROTEIN"/>
    <property type="match status" value="1"/>
</dbReference>
<dbReference type="GO" id="GO:0006412">
    <property type="term" value="P:translation"/>
    <property type="evidence" value="ECO:0007669"/>
    <property type="project" value="UniProtKB-UniRule"/>
</dbReference>
<keyword evidence="9" id="KW-0150">Chloroplast</keyword>
<dbReference type="GO" id="GO:0009507">
    <property type="term" value="C:chloroplast"/>
    <property type="evidence" value="ECO:0007669"/>
    <property type="project" value="UniProtKB-SubCell"/>
</dbReference>
<protein>
    <recommendedName>
        <fullName evidence="6">Small ribosomal subunit protein uS4c</fullName>
    </recommendedName>
</protein>
<comment type="subcellular location">
    <subcellularLocation>
        <location evidence="6">Plastid</location>
        <location evidence="6">Chloroplast</location>
    </subcellularLocation>
</comment>
<evidence type="ECO:0000256" key="1">
    <source>
        <dbReference type="ARBA" id="ARBA00007465"/>
    </source>
</evidence>
<feature type="domain" description="RNA-binding S4" evidence="7">
    <location>
        <begin position="96"/>
        <end position="156"/>
    </location>
</feature>
<dbReference type="SMART" id="SM01390">
    <property type="entry name" value="Ribosomal_S4"/>
    <property type="match status" value="1"/>
</dbReference>
<keyword evidence="5 6" id="KW-0687">Ribonucleoprotein</keyword>
<reference evidence="9" key="1">
    <citation type="journal article" date="2011" name="PLoS ONE">
        <title>Genome evolution of a tertiary dinoflagellate plastid.</title>
        <authorList>
            <person name="Gabrielsen T.M."/>
            <person name="Minge M.A."/>
            <person name="Espelund M."/>
            <person name="Tooming-Klunderud A."/>
            <person name="Patil V."/>
            <person name="Nederbragt A.J."/>
            <person name="Otis C."/>
            <person name="Turmel M."/>
            <person name="Shalchian-Tabrizi K."/>
            <person name="Lemieux C."/>
            <person name="Jakobsen K.S."/>
        </authorList>
    </citation>
    <scope>NUCLEOTIDE SEQUENCE</scope>
</reference>
<dbReference type="Pfam" id="PF01479">
    <property type="entry name" value="S4"/>
    <property type="match status" value="1"/>
</dbReference>
<evidence type="ECO:0000256" key="6">
    <source>
        <dbReference type="HAMAP-Rule" id="MF_01306"/>
    </source>
</evidence>
<dbReference type="Gene3D" id="1.10.1050.10">
    <property type="entry name" value="Ribosomal Protein S4 Delta 41, Chain A, domain 1"/>
    <property type="match status" value="1"/>
</dbReference>
<dbReference type="SMART" id="SM00363">
    <property type="entry name" value="S4"/>
    <property type="match status" value="1"/>
</dbReference>
<dbReference type="Gene3D" id="3.10.290.10">
    <property type="entry name" value="RNA-binding S4 domain"/>
    <property type="match status" value="1"/>
</dbReference>
<geneLocation type="chloroplast" evidence="9"/>
<keyword evidence="9" id="KW-0934">Plastid</keyword>
<evidence type="ECO:0000259" key="7">
    <source>
        <dbReference type="SMART" id="SM00363"/>
    </source>
</evidence>
<proteinExistence type="inferred from homology"/>
<dbReference type="InterPro" id="IPR001912">
    <property type="entry name" value="Ribosomal_uS4_N"/>
</dbReference>
<keyword evidence="2 6" id="KW-0699">rRNA-binding</keyword>
<accession>G1E780</accession>
<name>G1E780_KARVE</name>
<gene>
    <name evidence="6 9" type="primary">rps4</name>
</gene>
<evidence type="ECO:0000256" key="2">
    <source>
        <dbReference type="ARBA" id="ARBA00022730"/>
    </source>
</evidence>
<dbReference type="NCBIfam" id="NF003717">
    <property type="entry name" value="PRK05327.1"/>
    <property type="match status" value="1"/>
</dbReference>
<dbReference type="Pfam" id="PF00163">
    <property type="entry name" value="Ribosomal_S4"/>
    <property type="match status" value="1"/>
</dbReference>
<feature type="domain" description="Small ribosomal subunit protein uS4 N-terminal" evidence="8">
    <location>
        <begin position="3"/>
        <end position="95"/>
    </location>
</feature>
<dbReference type="GO" id="GO:0042274">
    <property type="term" value="P:ribosomal small subunit biogenesis"/>
    <property type="evidence" value="ECO:0007669"/>
    <property type="project" value="TreeGrafter"/>
</dbReference>
<dbReference type="PROSITE" id="PS50889">
    <property type="entry name" value="S4"/>
    <property type="match status" value="1"/>
</dbReference>
<dbReference type="FunFam" id="3.10.290.10:FF:000001">
    <property type="entry name" value="30S ribosomal protein S4"/>
    <property type="match status" value="1"/>
</dbReference>
<evidence type="ECO:0000313" key="9">
    <source>
        <dbReference type="EMBL" id="AEJ72969.1"/>
    </source>
</evidence>
<dbReference type="HAMAP" id="MF_01306_B">
    <property type="entry name" value="Ribosomal_uS4_B"/>
    <property type="match status" value="1"/>
</dbReference>
<keyword evidence="3 6" id="KW-0694">RNA-binding</keyword>
<evidence type="ECO:0000256" key="5">
    <source>
        <dbReference type="ARBA" id="ARBA00023274"/>
    </source>
</evidence>
<evidence type="ECO:0000256" key="4">
    <source>
        <dbReference type="ARBA" id="ARBA00022980"/>
    </source>
</evidence>
<dbReference type="GO" id="GO:0019843">
    <property type="term" value="F:rRNA binding"/>
    <property type="evidence" value="ECO:0007669"/>
    <property type="project" value="UniProtKB-UniRule"/>
</dbReference>
<dbReference type="InterPro" id="IPR002942">
    <property type="entry name" value="S4_RNA-bd"/>
</dbReference>
<comment type="subunit">
    <text evidence="6">Part of the 30S ribosomal subunit. Contacts protein S5. The interaction surface between S4 and S5 is involved in control of translational fidelity.</text>
</comment>
<dbReference type="CDD" id="cd00165">
    <property type="entry name" value="S4"/>
    <property type="match status" value="1"/>
</dbReference>
<dbReference type="InterPro" id="IPR005709">
    <property type="entry name" value="Ribosomal_uS4_bac-type"/>
</dbReference>
<organism evidence="9">
    <name type="scientific">Karlodinium veneficum</name>
    <name type="common">Dinoflagellate</name>
    <name type="synonym">Karlodinium micrum</name>
    <dbReference type="NCBI Taxonomy" id="407301"/>
    <lineage>
        <taxon>Eukaryota</taxon>
        <taxon>Sar</taxon>
        <taxon>Alveolata</taxon>
        <taxon>Dinophyceae</taxon>
        <taxon>Gymnodiniales</taxon>
        <taxon>Kareniaceae</taxon>
        <taxon>Karlodinium</taxon>
    </lineage>
</organism>
<sequence>MSRYTGPKLRIIRRLGDLPGLISRNFQSRYYHRNRSPGQHGHRKKRKLKTYTRRLMEKQRLRFNYGISEKQMINYVKLAKKMKGATSLNLLQLLEMRLDNIIFRLGLASTIITARQYVNHGHFNVNGLSVSIPSYHCKPKDIISIKENSKLKQQLKIKAVPRHILPLYRNRGQILRIANRSSVFLRINELYVVEFYSRKI</sequence>
<comment type="function">
    <text evidence="6">With S5 and S12 plays an important role in translational accuracy.</text>
</comment>
<dbReference type="GO" id="GO:0015935">
    <property type="term" value="C:small ribosomal subunit"/>
    <property type="evidence" value="ECO:0007669"/>
    <property type="project" value="InterPro"/>
</dbReference>
<evidence type="ECO:0000259" key="8">
    <source>
        <dbReference type="SMART" id="SM01390"/>
    </source>
</evidence>
<dbReference type="PANTHER" id="PTHR11831:SF4">
    <property type="entry name" value="SMALL RIBOSOMAL SUBUNIT PROTEIN US4M"/>
    <property type="match status" value="1"/>
</dbReference>
<dbReference type="InterPro" id="IPR022801">
    <property type="entry name" value="Ribosomal_uS4"/>
</dbReference>
<dbReference type="NCBIfam" id="TIGR01017">
    <property type="entry name" value="rpsD_bact"/>
    <property type="match status" value="1"/>
</dbReference>
<keyword evidence="4 6" id="KW-0689">Ribosomal protein</keyword>
<dbReference type="SUPFAM" id="SSF55174">
    <property type="entry name" value="Alpha-L RNA-binding motif"/>
    <property type="match status" value="1"/>
</dbReference>
<dbReference type="EMBL" id="JN039300">
    <property type="protein sequence ID" value="AEJ72969.1"/>
    <property type="molecule type" value="Genomic_DNA"/>
</dbReference>
<comment type="function">
    <text evidence="6">One of the primary rRNA binding proteins, it binds directly to 16S rRNA where it nucleates assembly of the body of the 30S subunit.</text>
</comment>